<sequence length="37" mass="4473">MMEKRRCLVMGICVFAFWLARYGAEKMKQHRPPLFVE</sequence>
<name>A0A7U9J9K1_GEOTM</name>
<dbReference type="AlphaFoldDB" id="A0A7U9J9K1"/>
<evidence type="ECO:0000313" key="2">
    <source>
        <dbReference type="Proteomes" id="UP000018339"/>
    </source>
</evidence>
<evidence type="ECO:0000313" key="1">
    <source>
        <dbReference type="EMBL" id="ESU71506.1"/>
    </source>
</evidence>
<keyword evidence="2" id="KW-1185">Reference proteome</keyword>
<proteinExistence type="predicted"/>
<comment type="caution">
    <text evidence="1">The sequence shown here is derived from an EMBL/GenBank/DDBJ whole genome shotgun (WGS) entry which is preliminary data.</text>
</comment>
<accession>A0A7U9J9K1</accession>
<dbReference type="EMBL" id="AYSF01000063">
    <property type="protein sequence ID" value="ESU71506.1"/>
    <property type="molecule type" value="Genomic_DNA"/>
</dbReference>
<dbReference type="Proteomes" id="UP000018339">
    <property type="component" value="Unassembled WGS sequence"/>
</dbReference>
<reference evidence="1 2" key="1">
    <citation type="journal article" date="2014" name="Genome Announc.">
        <title>Draft Genome Sequence of Geobacillus thermopakistaniensis Strain MAS1.</title>
        <authorList>
            <person name="Siddiqui M.A."/>
            <person name="Rashid N."/>
            <person name="Ayyampalayam S."/>
            <person name="Whitman W.B."/>
        </authorList>
    </citation>
    <scope>NUCLEOTIDE SEQUENCE [LARGE SCALE GENOMIC DNA]</scope>
    <source>
        <strain evidence="1 2">MAS1</strain>
    </source>
</reference>
<organism evidence="1 2">
    <name type="scientific">Geobacillus thermopakistaniensis (strain MAS1)</name>
    <dbReference type="NCBI Taxonomy" id="1408282"/>
    <lineage>
        <taxon>Bacteria</taxon>
        <taxon>Bacillati</taxon>
        <taxon>Bacillota</taxon>
        <taxon>Bacilli</taxon>
        <taxon>Bacillales</taxon>
        <taxon>Anoxybacillaceae</taxon>
        <taxon>Geobacillus</taxon>
    </lineage>
</organism>
<gene>
    <name evidence="1" type="ORF">T260_13100</name>
</gene>
<protein>
    <submittedName>
        <fullName evidence="1">Uncharacterized protein</fullName>
    </submittedName>
</protein>